<dbReference type="Pfam" id="PF00578">
    <property type="entry name" value="AhpC-TSA"/>
    <property type="match status" value="1"/>
</dbReference>
<dbReference type="Gene3D" id="3.40.30.10">
    <property type="entry name" value="Glutaredoxin"/>
    <property type="match status" value="1"/>
</dbReference>
<dbReference type="CDD" id="cd02966">
    <property type="entry name" value="TlpA_like_family"/>
    <property type="match status" value="1"/>
</dbReference>
<dbReference type="RefSeq" id="WP_330127839.1">
    <property type="nucleotide sequence ID" value="NZ_JAUHLI010000003.1"/>
</dbReference>
<organism evidence="2 3">
    <name type="scientific">Alkalimonas cellulosilytica</name>
    <dbReference type="NCBI Taxonomy" id="3058395"/>
    <lineage>
        <taxon>Bacteria</taxon>
        <taxon>Pseudomonadati</taxon>
        <taxon>Pseudomonadota</taxon>
        <taxon>Gammaproteobacteria</taxon>
        <taxon>Alkalimonas</taxon>
    </lineage>
</organism>
<evidence type="ECO:0000313" key="2">
    <source>
        <dbReference type="EMBL" id="MEE2000704.1"/>
    </source>
</evidence>
<dbReference type="InterPro" id="IPR050553">
    <property type="entry name" value="Thioredoxin_ResA/DsbE_sf"/>
</dbReference>
<accession>A0ABU7J2H8</accession>
<dbReference type="PANTHER" id="PTHR42852">
    <property type="entry name" value="THIOL:DISULFIDE INTERCHANGE PROTEIN DSBE"/>
    <property type="match status" value="1"/>
</dbReference>
<dbReference type="PANTHER" id="PTHR42852:SF17">
    <property type="entry name" value="THIOREDOXIN-LIKE PROTEIN HI_1115"/>
    <property type="match status" value="1"/>
</dbReference>
<gene>
    <name evidence="2" type="ORF">QWY20_04500</name>
</gene>
<proteinExistence type="predicted"/>
<dbReference type="InterPro" id="IPR036249">
    <property type="entry name" value="Thioredoxin-like_sf"/>
</dbReference>
<dbReference type="Proteomes" id="UP001336314">
    <property type="component" value="Unassembled WGS sequence"/>
</dbReference>
<evidence type="ECO:0000259" key="1">
    <source>
        <dbReference type="PROSITE" id="PS51352"/>
    </source>
</evidence>
<protein>
    <submittedName>
        <fullName evidence="2">TlpA disulfide reductase family protein</fullName>
    </submittedName>
</protein>
<dbReference type="InterPro" id="IPR000866">
    <property type="entry name" value="AhpC/TSA"/>
</dbReference>
<reference evidence="2 3" key="1">
    <citation type="submission" date="2023-07" db="EMBL/GenBank/DDBJ databases">
        <title>Alkalimonas sp., MEB108 novel, alkaliphilic bacterium isolated from Lonar Lake, India.</title>
        <authorList>
            <person name="Joshi A."/>
            <person name="Thite S."/>
        </authorList>
    </citation>
    <scope>NUCLEOTIDE SEQUENCE [LARGE SCALE GENOMIC DNA]</scope>
    <source>
        <strain evidence="2 3">MEB108</strain>
    </source>
</reference>
<dbReference type="EMBL" id="JAUHLI010000003">
    <property type="protein sequence ID" value="MEE2000704.1"/>
    <property type="molecule type" value="Genomic_DNA"/>
</dbReference>
<evidence type="ECO:0000313" key="3">
    <source>
        <dbReference type="Proteomes" id="UP001336314"/>
    </source>
</evidence>
<dbReference type="SUPFAM" id="SSF52833">
    <property type="entry name" value="Thioredoxin-like"/>
    <property type="match status" value="1"/>
</dbReference>
<name>A0ABU7J2H8_9GAMM</name>
<dbReference type="InterPro" id="IPR013766">
    <property type="entry name" value="Thioredoxin_domain"/>
</dbReference>
<sequence>MLRSLLLHLIAVVLVVQVVSWFRERALLAADTQAPMFYHRTLEHDWLSRDDLLGKPTVLYFFSPWCSICKYSMPNLEALQRDGWNIVAVALSYQSPDEVQDFVADLNLSMPVLLGNEQMLQDYQIRGFPTYYVLDAQGRVQRKSLGWSSRLGLELRVR</sequence>
<comment type="caution">
    <text evidence="2">The sequence shown here is derived from an EMBL/GenBank/DDBJ whole genome shotgun (WGS) entry which is preliminary data.</text>
</comment>
<keyword evidence="3" id="KW-1185">Reference proteome</keyword>
<feature type="domain" description="Thioredoxin" evidence="1">
    <location>
        <begin position="28"/>
        <end position="158"/>
    </location>
</feature>
<dbReference type="PROSITE" id="PS51352">
    <property type="entry name" value="THIOREDOXIN_2"/>
    <property type="match status" value="1"/>
</dbReference>